<dbReference type="AlphaFoldDB" id="A0A150IZ65"/>
<dbReference type="InterPro" id="IPR002831">
    <property type="entry name" value="Tscrpt_reg_TrmB_N"/>
</dbReference>
<accession>A0A150IKJ6</accession>
<accession>A0A150IZ65</accession>
<dbReference type="PANTHER" id="PTHR34293">
    <property type="entry name" value="HTH-TYPE TRANSCRIPTIONAL REGULATOR TRMBL2"/>
    <property type="match status" value="1"/>
</dbReference>
<comment type="caution">
    <text evidence="4">The sequence shown here is derived from an EMBL/GenBank/DDBJ whole genome shotgun (WGS) entry which is preliminary data.</text>
</comment>
<dbReference type="EMBL" id="LNJC01000017">
    <property type="protein sequence ID" value="KYC50212.1"/>
    <property type="molecule type" value="Genomic_DNA"/>
</dbReference>
<dbReference type="PANTHER" id="PTHR34293:SF1">
    <property type="entry name" value="HTH-TYPE TRANSCRIPTIONAL REGULATOR TRMBL2"/>
    <property type="match status" value="1"/>
</dbReference>
<accession>A0A150IRW7</accession>
<dbReference type="Gene3D" id="1.10.10.10">
    <property type="entry name" value="Winged helix-like DNA-binding domain superfamily/Winged helix DNA-binding domain"/>
    <property type="match status" value="1"/>
</dbReference>
<evidence type="ECO:0000259" key="1">
    <source>
        <dbReference type="Pfam" id="PF01978"/>
    </source>
</evidence>
<evidence type="ECO:0000313" key="2">
    <source>
        <dbReference type="EMBL" id="KYC45523.1"/>
    </source>
</evidence>
<feature type="domain" description="Transcription regulator TrmB N-terminal" evidence="1">
    <location>
        <begin position="7"/>
        <end position="68"/>
    </location>
</feature>
<organism evidence="4 7">
    <name type="scientific">Candidatus Methanofastidiosum methylothiophilum</name>
    <dbReference type="NCBI Taxonomy" id="1705564"/>
    <lineage>
        <taxon>Archaea</taxon>
        <taxon>Methanobacteriati</taxon>
        <taxon>Methanobacteriota</taxon>
        <taxon>Stenosarchaea group</taxon>
        <taxon>Candidatus Methanofastidiosia</taxon>
        <taxon>Candidatus Methanofastidiosales</taxon>
        <taxon>Candidatus Methanofastidiosaceae</taxon>
        <taxon>Candidatus Methanofastidiosum</taxon>
    </lineage>
</organism>
<dbReference type="Proteomes" id="UP000092403">
    <property type="component" value="Unassembled WGS sequence"/>
</dbReference>
<dbReference type="InterPro" id="IPR036390">
    <property type="entry name" value="WH_DNA-bd_sf"/>
</dbReference>
<evidence type="ECO:0000313" key="6">
    <source>
        <dbReference type="Proteomes" id="UP000092401"/>
    </source>
</evidence>
<reference evidence="5 6" key="1">
    <citation type="journal article" date="2016" name="ISME J.">
        <title>Chasing the elusive Euryarchaeota class WSA2: genomes reveal a uniquely fastidious methyl-reducing methanogen.</title>
        <authorList>
            <person name="Nobu M.K."/>
            <person name="Narihiro T."/>
            <person name="Kuroda K."/>
            <person name="Mei R."/>
            <person name="Liu W.T."/>
        </authorList>
    </citation>
    <scope>NUCLEOTIDE SEQUENCE [LARGE SCALE GENOMIC DNA]</scope>
    <source>
        <strain evidence="2">B03fssc0709_Meth_Bin005</strain>
        <strain evidence="3">B15fssc0709_Meth_Bin003</strain>
        <strain evidence="4">BMIXfssc0709_Meth_Bin006</strain>
    </source>
</reference>
<dbReference type="EMBL" id="LNGF01000020">
    <property type="protein sequence ID" value="KYC47595.1"/>
    <property type="molecule type" value="Genomic_DNA"/>
</dbReference>
<dbReference type="InterPro" id="IPR051797">
    <property type="entry name" value="TrmB-like"/>
</dbReference>
<protein>
    <submittedName>
        <fullName evidence="4">Sugar-specific transcriptional regulator TrmB</fullName>
    </submittedName>
</protein>
<dbReference type="InterPro" id="IPR036388">
    <property type="entry name" value="WH-like_DNA-bd_sf"/>
</dbReference>
<dbReference type="Pfam" id="PF01978">
    <property type="entry name" value="TrmB"/>
    <property type="match status" value="1"/>
</dbReference>
<gene>
    <name evidence="2" type="ORF">APG10_00748</name>
    <name evidence="3" type="ORF">APG11_01001</name>
    <name evidence="4" type="ORF">APG12_00934</name>
</gene>
<sequence>MEIEERLMKIGLKEYESKVIVSIIKNSESSAKDISIDSGVPYSRIYDTLNELLKKEWIKKKEGRPSLFILGDVNERINEYINENKKMAETIKLTLENLSDKNRYELLPTINVERNWNNFYKKLEELSNGSKELTCVFGFFNLNSFEKINSILNNKYFPKNLFVKSEILNKELIKELKSIPPLFNIRVLPFTPKVLLFLFNGKDILIVLPPLSENMNSEEEEIKFLEIRNFEIGKILDKMIQIALVESLPLEDIQELSS</sequence>
<evidence type="ECO:0000313" key="3">
    <source>
        <dbReference type="EMBL" id="KYC47595.1"/>
    </source>
</evidence>
<dbReference type="EMBL" id="LNGE01000016">
    <property type="protein sequence ID" value="KYC45523.1"/>
    <property type="molecule type" value="Genomic_DNA"/>
</dbReference>
<dbReference type="Proteomes" id="UP000092401">
    <property type="component" value="Unassembled WGS sequence"/>
</dbReference>
<evidence type="ECO:0000313" key="7">
    <source>
        <dbReference type="Proteomes" id="UP000092403"/>
    </source>
</evidence>
<evidence type="ECO:0000313" key="4">
    <source>
        <dbReference type="EMBL" id="KYC50212.1"/>
    </source>
</evidence>
<proteinExistence type="predicted"/>
<name>A0A150IZ65_9EURY</name>
<evidence type="ECO:0000313" key="5">
    <source>
        <dbReference type="Proteomes" id="UP000091929"/>
    </source>
</evidence>
<dbReference type="SUPFAM" id="SSF46785">
    <property type="entry name" value="Winged helix' DNA-binding domain"/>
    <property type="match status" value="1"/>
</dbReference>
<dbReference type="Proteomes" id="UP000091929">
    <property type="component" value="Unassembled WGS sequence"/>
</dbReference>